<dbReference type="Proteomes" id="UP000266721">
    <property type="component" value="Unassembled WGS sequence"/>
</dbReference>
<accession>A0A3L5TR30</accession>
<gene>
    <name evidence="2" type="ORF">AM593_05893</name>
</gene>
<dbReference type="SMR" id="A0A3L5TR30"/>
<keyword evidence="1" id="KW-1133">Transmembrane helix</keyword>
<feature type="non-terminal residue" evidence="2">
    <location>
        <position position="1"/>
    </location>
</feature>
<dbReference type="InterPro" id="IPR023355">
    <property type="entry name" value="Myo_ane_neurotoxin_sf"/>
</dbReference>
<evidence type="ECO:0000256" key="1">
    <source>
        <dbReference type="SAM" id="Phobius"/>
    </source>
</evidence>
<keyword evidence="3" id="KW-1185">Reference proteome</keyword>
<sequence>MSTRKKKKRNAGVLPFVAYAVLTVALPVFIVLVSAYSTWTFIRYHIHSRNDNHFCAKYWAWYHPKCFRKEYPDWYHRNVCGFYKC</sequence>
<proteinExistence type="predicted"/>
<organism evidence="2 3">
    <name type="scientific">Mytilus galloprovincialis</name>
    <name type="common">Mediterranean mussel</name>
    <dbReference type="NCBI Taxonomy" id="29158"/>
    <lineage>
        <taxon>Eukaryota</taxon>
        <taxon>Metazoa</taxon>
        <taxon>Spiralia</taxon>
        <taxon>Lophotrochozoa</taxon>
        <taxon>Mollusca</taxon>
        <taxon>Bivalvia</taxon>
        <taxon>Autobranchia</taxon>
        <taxon>Pteriomorphia</taxon>
        <taxon>Mytilida</taxon>
        <taxon>Mytiloidea</taxon>
        <taxon>Mytilidae</taxon>
        <taxon>Mytilinae</taxon>
        <taxon>Mytilus</taxon>
    </lineage>
</organism>
<comment type="caution">
    <text evidence="2">The sequence shown here is derived from an EMBL/GenBank/DDBJ whole genome shotgun (WGS) entry which is preliminary data.</text>
</comment>
<name>A0A3L5TR30_MYTGA</name>
<keyword evidence="1" id="KW-0472">Membrane</keyword>
<feature type="transmembrane region" description="Helical" evidence="1">
    <location>
        <begin position="12"/>
        <end position="39"/>
    </location>
</feature>
<evidence type="ECO:0000313" key="2">
    <source>
        <dbReference type="EMBL" id="OPL21616.1"/>
    </source>
</evidence>
<dbReference type="AlphaFoldDB" id="A0A3L5TR30"/>
<protein>
    <submittedName>
        <fullName evidence="2">Uncharacterized protein</fullName>
    </submittedName>
</protein>
<keyword evidence="1" id="KW-0812">Transmembrane</keyword>
<reference evidence="2 3" key="1">
    <citation type="journal article" date="2016" name="PLoS ONE">
        <title>A First Insight into the Genome of the Filter-Feeder Mussel Mytilus galloprovincialis.</title>
        <authorList>
            <person name="Murgarella M."/>
            <person name="Puiu D."/>
            <person name="Novoa B."/>
            <person name="Figueras A."/>
            <person name="Posada D."/>
            <person name="Canchaya C."/>
        </authorList>
    </citation>
    <scope>NUCLEOTIDE SEQUENCE [LARGE SCALE GENOMIC DNA]</scope>
    <source>
        <tissue evidence="2">Muscle</tissue>
    </source>
</reference>
<dbReference type="Gene3D" id="2.20.20.10">
    <property type="entry name" value="Anthopleurin-A"/>
    <property type="match status" value="1"/>
</dbReference>
<dbReference type="EMBL" id="KV589983">
    <property type="protein sequence ID" value="OPL21616.1"/>
    <property type="molecule type" value="Genomic_DNA"/>
</dbReference>
<evidence type="ECO:0000313" key="3">
    <source>
        <dbReference type="Proteomes" id="UP000266721"/>
    </source>
</evidence>